<evidence type="ECO:0000256" key="3">
    <source>
        <dbReference type="ARBA" id="ARBA00012646"/>
    </source>
</evidence>
<proteinExistence type="inferred from homology"/>
<keyword evidence="7" id="KW-0325">Glycoprotein</keyword>
<keyword evidence="8" id="KW-0812">Transmembrane</keyword>
<dbReference type="InterPro" id="IPR029033">
    <property type="entry name" value="His_PPase_superfam"/>
</dbReference>
<dbReference type="InterPro" id="IPR000560">
    <property type="entry name" value="His_Pase_clade-2"/>
</dbReference>
<dbReference type="InterPro" id="IPR033379">
    <property type="entry name" value="Acid_Pase_AS"/>
</dbReference>
<dbReference type="SUPFAM" id="SSF53254">
    <property type="entry name" value="Phosphoglycerate mutase-like"/>
    <property type="match status" value="1"/>
</dbReference>
<sequence>MVSCHILHNYLTIAIIGLNIILIGAVPSELKLINVIFRHGDRTPDNNGREMFPNDPYINYSFYPTGLGQLTVEGKKHEYRLGKFLRSRYNDFLGTLYTPKLIEARSSDFERTKMSLQLVLASMFPPKSVQRWNSILNWQPIPTSYTPRIDDNIILADECPQ</sequence>
<name>A0AAW2FBT0_9HYME</name>
<feature type="transmembrane region" description="Helical" evidence="8">
    <location>
        <begin position="6"/>
        <end position="26"/>
    </location>
</feature>
<evidence type="ECO:0000256" key="6">
    <source>
        <dbReference type="ARBA" id="ARBA00023157"/>
    </source>
</evidence>
<dbReference type="PANTHER" id="PTHR11567:SF211">
    <property type="entry name" value="PROSTATIC ACID PHOSPHATASE"/>
    <property type="match status" value="1"/>
</dbReference>
<reference evidence="9 10" key="1">
    <citation type="submission" date="2023-03" db="EMBL/GenBank/DDBJ databases">
        <title>High recombination rates correlate with genetic variation in Cardiocondyla obscurior ants.</title>
        <authorList>
            <person name="Errbii M."/>
        </authorList>
    </citation>
    <scope>NUCLEOTIDE SEQUENCE [LARGE SCALE GENOMIC DNA]</scope>
    <source>
        <strain evidence="9">Alpha-2009</strain>
        <tissue evidence="9">Whole body</tissue>
    </source>
</reference>
<evidence type="ECO:0000256" key="5">
    <source>
        <dbReference type="ARBA" id="ARBA00022801"/>
    </source>
</evidence>
<protein>
    <recommendedName>
        <fullName evidence="3">acid phosphatase</fullName>
        <ecNumber evidence="3">3.1.3.2</ecNumber>
    </recommendedName>
</protein>
<evidence type="ECO:0000313" key="10">
    <source>
        <dbReference type="Proteomes" id="UP001430953"/>
    </source>
</evidence>
<dbReference type="EC" id="3.1.3.2" evidence="3"/>
<evidence type="ECO:0000256" key="7">
    <source>
        <dbReference type="ARBA" id="ARBA00023180"/>
    </source>
</evidence>
<gene>
    <name evidence="9" type="ORF">PUN28_012513</name>
</gene>
<keyword evidence="4" id="KW-0732">Signal</keyword>
<evidence type="ECO:0000256" key="1">
    <source>
        <dbReference type="ARBA" id="ARBA00000032"/>
    </source>
</evidence>
<dbReference type="PANTHER" id="PTHR11567">
    <property type="entry name" value="ACID PHOSPHATASE-RELATED"/>
    <property type="match status" value="1"/>
</dbReference>
<organism evidence="9 10">
    <name type="scientific">Cardiocondyla obscurior</name>
    <dbReference type="NCBI Taxonomy" id="286306"/>
    <lineage>
        <taxon>Eukaryota</taxon>
        <taxon>Metazoa</taxon>
        <taxon>Ecdysozoa</taxon>
        <taxon>Arthropoda</taxon>
        <taxon>Hexapoda</taxon>
        <taxon>Insecta</taxon>
        <taxon>Pterygota</taxon>
        <taxon>Neoptera</taxon>
        <taxon>Endopterygota</taxon>
        <taxon>Hymenoptera</taxon>
        <taxon>Apocrita</taxon>
        <taxon>Aculeata</taxon>
        <taxon>Formicoidea</taxon>
        <taxon>Formicidae</taxon>
        <taxon>Myrmicinae</taxon>
        <taxon>Cardiocondyla</taxon>
    </lineage>
</organism>
<keyword evidence="8" id="KW-0472">Membrane</keyword>
<dbReference type="Pfam" id="PF00328">
    <property type="entry name" value="His_Phos_2"/>
    <property type="match status" value="1"/>
</dbReference>
<keyword evidence="8" id="KW-1133">Transmembrane helix</keyword>
<keyword evidence="5" id="KW-0378">Hydrolase</keyword>
<comment type="caution">
    <text evidence="9">The sequence shown here is derived from an EMBL/GenBank/DDBJ whole genome shotgun (WGS) entry which is preliminary data.</text>
</comment>
<evidence type="ECO:0000256" key="2">
    <source>
        <dbReference type="ARBA" id="ARBA00005375"/>
    </source>
</evidence>
<dbReference type="PROSITE" id="PS00616">
    <property type="entry name" value="HIS_ACID_PHOSPHAT_1"/>
    <property type="match status" value="1"/>
</dbReference>
<dbReference type="AlphaFoldDB" id="A0AAW2FBT0"/>
<evidence type="ECO:0000313" key="9">
    <source>
        <dbReference type="EMBL" id="KAL0113394.1"/>
    </source>
</evidence>
<dbReference type="Gene3D" id="3.40.50.1240">
    <property type="entry name" value="Phosphoglycerate mutase-like"/>
    <property type="match status" value="1"/>
</dbReference>
<comment type="similarity">
    <text evidence="2">Belongs to the histidine acid phosphatase family.</text>
</comment>
<evidence type="ECO:0000256" key="4">
    <source>
        <dbReference type="ARBA" id="ARBA00022729"/>
    </source>
</evidence>
<keyword evidence="10" id="KW-1185">Reference proteome</keyword>
<keyword evidence="6" id="KW-1015">Disulfide bond</keyword>
<dbReference type="InterPro" id="IPR050645">
    <property type="entry name" value="Histidine_acid_phosphatase"/>
</dbReference>
<accession>A0AAW2FBT0</accession>
<comment type="catalytic activity">
    <reaction evidence="1">
        <text>a phosphate monoester + H2O = an alcohol + phosphate</text>
        <dbReference type="Rhea" id="RHEA:15017"/>
        <dbReference type="ChEBI" id="CHEBI:15377"/>
        <dbReference type="ChEBI" id="CHEBI:30879"/>
        <dbReference type="ChEBI" id="CHEBI:43474"/>
        <dbReference type="ChEBI" id="CHEBI:67140"/>
        <dbReference type="EC" id="3.1.3.2"/>
    </reaction>
</comment>
<dbReference type="GO" id="GO:0003993">
    <property type="term" value="F:acid phosphatase activity"/>
    <property type="evidence" value="ECO:0007669"/>
    <property type="project" value="UniProtKB-EC"/>
</dbReference>
<dbReference type="CDD" id="cd07061">
    <property type="entry name" value="HP_HAP_like"/>
    <property type="match status" value="1"/>
</dbReference>
<dbReference type="Proteomes" id="UP001430953">
    <property type="component" value="Unassembled WGS sequence"/>
</dbReference>
<dbReference type="EMBL" id="JADYXP020000012">
    <property type="protein sequence ID" value="KAL0113394.1"/>
    <property type="molecule type" value="Genomic_DNA"/>
</dbReference>
<evidence type="ECO:0000256" key="8">
    <source>
        <dbReference type="SAM" id="Phobius"/>
    </source>
</evidence>